<gene>
    <name evidence="3" type="ORF">HMPREF0542_11383</name>
</gene>
<protein>
    <recommendedName>
        <fullName evidence="2">DUF4368 domain-containing protein</fullName>
    </recommendedName>
</protein>
<dbReference type="HOGENOM" id="CLU_2167786_0_0_9"/>
<name>E7FR56_9LACO</name>
<dbReference type="AlphaFoldDB" id="E7FR56"/>
<dbReference type="Pfam" id="PF14287">
    <property type="entry name" value="DUF4368"/>
    <property type="match status" value="1"/>
</dbReference>
<sequence length="110" mass="12453">MTATYESEQKELMESVAESEQTLSSAEQENVDLRTFLSVIRQCTDIQELTPALVNHLISKIEIFDSYKDENRKKRVPVKIHFVGAGVIQPPDAKMIREAQEEMKNAAKSA</sequence>
<feature type="compositionally biased region" description="Polar residues" evidence="1">
    <location>
        <begin position="18"/>
        <end position="27"/>
    </location>
</feature>
<dbReference type="EMBL" id="ACGS02000041">
    <property type="protein sequence ID" value="EFZ34443.1"/>
    <property type="molecule type" value="Genomic_DNA"/>
</dbReference>
<reference evidence="3 4" key="1">
    <citation type="submission" date="2011-01" db="EMBL/GenBank/DDBJ databases">
        <authorList>
            <person name="Muzny D."/>
            <person name="Qin X."/>
            <person name="Buhay C."/>
            <person name="Dugan-Rocha S."/>
            <person name="Ding Y."/>
            <person name="Chen G."/>
            <person name="Hawes A."/>
            <person name="Holder M."/>
            <person name="Jhangiani S."/>
            <person name="Johnson A."/>
            <person name="Khan Z."/>
            <person name="Li Z."/>
            <person name="Liu W."/>
            <person name="Liu X."/>
            <person name="Perez L."/>
            <person name="Shen H."/>
            <person name="Wang Q."/>
            <person name="Watt J."/>
            <person name="Xi L."/>
            <person name="Xin Y."/>
            <person name="Zhou J."/>
            <person name="Deng J."/>
            <person name="Jiang H."/>
            <person name="Liu Y."/>
            <person name="Qu J."/>
            <person name="Song X.-Z."/>
            <person name="Zhang L."/>
            <person name="Villasana D."/>
            <person name="Johnson A."/>
            <person name="Liu J."/>
            <person name="Liyanage D."/>
            <person name="Lorensuhewa L."/>
            <person name="Robinson T."/>
            <person name="Song A."/>
            <person name="Song B.-B."/>
            <person name="Dinh H."/>
            <person name="Thornton R."/>
            <person name="Coyle M."/>
            <person name="Francisco L."/>
            <person name="Jackson L."/>
            <person name="Javaid M."/>
            <person name="Korchina V."/>
            <person name="Kovar C."/>
            <person name="Mata R."/>
            <person name="Mathew T."/>
            <person name="Ngo R."/>
            <person name="Nguyen L."/>
            <person name="Nguyen N."/>
            <person name="Okwuonu G."/>
            <person name="Ongeri F."/>
            <person name="Pham C."/>
            <person name="Simmons D."/>
            <person name="Wilczek-Boney K."/>
            <person name="Hale W."/>
            <person name="Jakkamsetti A."/>
            <person name="Pham P."/>
            <person name="Ruth R."/>
            <person name="San Lucas F."/>
            <person name="Warren J."/>
            <person name="Zhang J."/>
            <person name="Zhao Z."/>
            <person name="Zhou C."/>
            <person name="Zhu D."/>
            <person name="Lee S."/>
            <person name="Bess C."/>
            <person name="Blankenburg K."/>
            <person name="Forbes L."/>
            <person name="Fu Q."/>
            <person name="Gubbala S."/>
            <person name="Hirani K."/>
            <person name="Jayaseelan J.C."/>
            <person name="Lara F."/>
            <person name="Munidasa M."/>
            <person name="Palculict T."/>
            <person name="Patil S."/>
            <person name="Pu L.-L."/>
            <person name="Saada N."/>
            <person name="Tang L."/>
            <person name="Weissenberger G."/>
            <person name="Zhu Y."/>
            <person name="Hemphill L."/>
            <person name="Shang Y."/>
            <person name="Youmans B."/>
            <person name="Ayvaz T."/>
            <person name="Ross M."/>
            <person name="Santibanez J."/>
            <person name="Aqrawi P."/>
            <person name="Gross S."/>
            <person name="Joshi V."/>
            <person name="Fowler G."/>
            <person name="Nazareth L."/>
            <person name="Reid J."/>
            <person name="Worley K."/>
            <person name="Petrosino J."/>
            <person name="Highlander S."/>
            <person name="Gibbs R."/>
        </authorList>
    </citation>
    <scope>NUCLEOTIDE SEQUENCE [LARGE SCALE GENOMIC DNA]</scope>
    <source>
        <strain evidence="3 4">ATCC 25644</strain>
    </source>
</reference>
<evidence type="ECO:0000313" key="4">
    <source>
        <dbReference type="Proteomes" id="UP000004099"/>
    </source>
</evidence>
<comment type="caution">
    <text evidence="3">The sequence shown here is derived from an EMBL/GenBank/DDBJ whole genome shotgun (WGS) entry which is preliminary data.</text>
</comment>
<accession>E7FR56</accession>
<evidence type="ECO:0000259" key="2">
    <source>
        <dbReference type="Pfam" id="PF14287"/>
    </source>
</evidence>
<evidence type="ECO:0000256" key="1">
    <source>
        <dbReference type="SAM" id="MobiDB-lite"/>
    </source>
</evidence>
<proteinExistence type="predicted"/>
<dbReference type="PATRIC" id="fig|525362.12.peg.339"/>
<dbReference type="Proteomes" id="UP000004099">
    <property type="component" value="Unassembled WGS sequence"/>
</dbReference>
<organism evidence="3 4">
    <name type="scientific">Ligilactobacillus ruminis ATCC 25644</name>
    <dbReference type="NCBI Taxonomy" id="525362"/>
    <lineage>
        <taxon>Bacteria</taxon>
        <taxon>Bacillati</taxon>
        <taxon>Bacillota</taxon>
        <taxon>Bacilli</taxon>
        <taxon>Lactobacillales</taxon>
        <taxon>Lactobacillaceae</taxon>
        <taxon>Ligilactobacillus</taxon>
    </lineage>
</organism>
<evidence type="ECO:0000313" key="3">
    <source>
        <dbReference type="EMBL" id="EFZ34443.1"/>
    </source>
</evidence>
<feature type="domain" description="DUF4368" evidence="2">
    <location>
        <begin position="23"/>
        <end position="84"/>
    </location>
</feature>
<feature type="region of interest" description="Disordered" evidence="1">
    <location>
        <begin position="1"/>
        <end position="27"/>
    </location>
</feature>
<dbReference type="InterPro" id="IPR025378">
    <property type="entry name" value="DUF4368"/>
</dbReference>